<reference evidence="2" key="1">
    <citation type="journal article" date="2011" name="J. Bacteriol.">
        <title>Genome sequences of eight morphologically diverse alphaproteobacteria.</title>
        <authorList>
            <consortium name="US DOE Joint Genome Institute"/>
            <person name="Brown P.J."/>
            <person name="Kysela D.T."/>
            <person name="Buechlein A."/>
            <person name="Hemmerich C."/>
            <person name="Brun Y.V."/>
        </authorList>
    </citation>
    <scope>NUCLEOTIDE SEQUENCE [LARGE SCALE GENOMIC DNA]</scope>
    <source>
        <strain evidence="2">ATCC 17100 / ATH 3.1.1 / DSM 162 / LMG 4299</strain>
    </source>
</reference>
<organism evidence="1 2">
    <name type="scientific">Rhodomicrobium vannielii (strain ATCC 17100 / DSM 162 / LMG 4299 / NCIMB 10020 / ATH 3.1.1)</name>
    <dbReference type="NCBI Taxonomy" id="648757"/>
    <lineage>
        <taxon>Bacteria</taxon>
        <taxon>Pseudomonadati</taxon>
        <taxon>Pseudomonadota</taxon>
        <taxon>Alphaproteobacteria</taxon>
        <taxon>Hyphomicrobiales</taxon>
        <taxon>Hyphomicrobiaceae</taxon>
        <taxon>Rhodomicrobium</taxon>
    </lineage>
</organism>
<protein>
    <submittedName>
        <fullName evidence="1">Uncharacterized protein</fullName>
    </submittedName>
</protein>
<evidence type="ECO:0000313" key="1">
    <source>
        <dbReference type="EMBL" id="ADP70358.1"/>
    </source>
</evidence>
<dbReference type="AlphaFoldDB" id="E3I3L1"/>
<dbReference type="KEGG" id="rva:Rvan_1086"/>
<name>E3I3L1_RHOVT</name>
<dbReference type="HOGENOM" id="CLU_2194936_0_0_5"/>
<dbReference type="RefSeq" id="WP_013418762.1">
    <property type="nucleotide sequence ID" value="NC_014664.1"/>
</dbReference>
<dbReference type="Proteomes" id="UP000001399">
    <property type="component" value="Chromosome"/>
</dbReference>
<accession>E3I3L1</accession>
<sequence>MDRTFVWRGIDGAGFLYGTCSEGSRRFRLDIALPGRGGNPKGTDHRIYVDGNEVGKASSIEGAQKFLSNFFDRGLHEHLGRDEPRKRRSLADTLKAAAGLTGGKSRGR</sequence>
<dbReference type="EMBL" id="CP002292">
    <property type="protein sequence ID" value="ADP70358.1"/>
    <property type="molecule type" value="Genomic_DNA"/>
</dbReference>
<keyword evidence="2" id="KW-1185">Reference proteome</keyword>
<evidence type="ECO:0000313" key="2">
    <source>
        <dbReference type="Proteomes" id="UP000001399"/>
    </source>
</evidence>
<dbReference type="OrthoDB" id="2585681at2"/>
<gene>
    <name evidence="1" type="ordered locus">Rvan_1086</name>
</gene>
<proteinExistence type="predicted"/>